<gene>
    <name evidence="2" type="ORF">Nlim_0888</name>
</gene>
<evidence type="ECO:0000313" key="2">
    <source>
        <dbReference type="EMBL" id="EGG42242.1"/>
    </source>
</evidence>
<feature type="transmembrane region" description="Helical" evidence="1">
    <location>
        <begin position="52"/>
        <end position="73"/>
    </location>
</feature>
<protein>
    <submittedName>
        <fullName evidence="2">Uncharacterized protein</fullName>
    </submittedName>
</protein>
<feature type="transmembrane region" description="Helical" evidence="1">
    <location>
        <begin position="174"/>
        <end position="192"/>
    </location>
</feature>
<dbReference type="PATRIC" id="fig|886738.10.peg.983"/>
<comment type="caution">
    <text evidence="2">The sequence shown here is derived from an EMBL/GenBank/DDBJ whole genome shotgun (WGS) entry which is preliminary data.</text>
</comment>
<dbReference type="HOGENOM" id="CLU_1109478_0_0_2"/>
<keyword evidence="1" id="KW-0472">Membrane</keyword>
<feature type="transmembrane region" description="Helical" evidence="1">
    <location>
        <begin position="144"/>
        <end position="162"/>
    </location>
</feature>
<reference evidence="2" key="1">
    <citation type="journal article" date="2011" name="PLoS ONE">
        <title>Genome of a low-salinity ammonia-oxidizing archaeon determined by single-cell and metagenomic analysis.</title>
        <authorList>
            <person name="Blainey P.C."/>
            <person name="Mosier A.C."/>
            <person name="Potanina A."/>
            <person name="Francis C.A."/>
            <person name="Quake S.R."/>
        </authorList>
    </citation>
    <scope>NUCLEOTIDE SEQUENCE [LARGE SCALE GENOMIC DNA]</scope>
    <source>
        <strain evidence="2">SFB1</strain>
    </source>
</reference>
<organism evidence="2">
    <name type="scientific">Candidatus Nitrosarchaeum limnium SFB1</name>
    <dbReference type="NCBI Taxonomy" id="886738"/>
    <lineage>
        <taxon>Archaea</taxon>
        <taxon>Nitrososphaerota</taxon>
        <taxon>Nitrososphaeria</taxon>
        <taxon>Nitrosopumilales</taxon>
        <taxon>Nitrosopumilaceae</taxon>
        <taxon>Nitrosarchaeum</taxon>
    </lineage>
</organism>
<keyword evidence="1" id="KW-1133">Transmembrane helix</keyword>
<evidence type="ECO:0000256" key="1">
    <source>
        <dbReference type="SAM" id="Phobius"/>
    </source>
</evidence>
<sequence length="250" mass="28645">MQTGISEKIVDSDVSSSLNDMSSMLKDLQNSDYLNLDYLNDLVQNIAANSSIYDLIGFSIGMVIYGIFVYHFYQFLSKRDMFSFNLEQRLSSKKFSSDGEAPSAAPRVVAFIAMNFFIFPFVAFLWFIGYSSIMFLLVHQLPTATIFLVSSALIIAVRISAYYREDLSKDLAKLLPFALLGIFLYNPEFYSLDQIVVRLKEIPIFIFQITAFIVVAMFVEIVLSIIYLIKIKFFHKKEKSKKIDDSEHPI</sequence>
<keyword evidence="1" id="KW-0812">Transmembrane</keyword>
<accession>F3KK75</accession>
<dbReference type="AlphaFoldDB" id="F3KK75"/>
<name>F3KK75_9ARCH</name>
<dbReference type="Proteomes" id="UP000004348">
    <property type="component" value="Chromosome"/>
</dbReference>
<proteinExistence type="predicted"/>
<feature type="transmembrane region" description="Helical" evidence="1">
    <location>
        <begin position="116"/>
        <end position="138"/>
    </location>
</feature>
<feature type="transmembrane region" description="Helical" evidence="1">
    <location>
        <begin position="204"/>
        <end position="229"/>
    </location>
</feature>
<dbReference type="EMBL" id="AEGP01000033">
    <property type="protein sequence ID" value="EGG42242.1"/>
    <property type="molecule type" value="Genomic_DNA"/>
</dbReference>